<keyword evidence="3" id="KW-1133">Transmembrane helix</keyword>
<dbReference type="CDD" id="cd09631">
    <property type="entry name" value="DOMON_DOH"/>
    <property type="match status" value="2"/>
</dbReference>
<keyword evidence="9" id="KW-1185">Reference proteome</keyword>
<dbReference type="OrthoDB" id="188511at2759"/>
<feature type="domain" description="DOMON" evidence="6">
    <location>
        <begin position="724"/>
        <end position="843"/>
    </location>
</feature>
<dbReference type="PANTHER" id="PTHR46901:SF2">
    <property type="entry name" value="GH04942P"/>
    <property type="match status" value="1"/>
</dbReference>
<dbReference type="EMBL" id="KB300038">
    <property type="protein sequence ID" value="ELU07299.1"/>
    <property type="molecule type" value="Genomic_DNA"/>
</dbReference>
<dbReference type="AlphaFoldDB" id="R7UL81"/>
<keyword evidence="4" id="KW-0732">Signal</keyword>
<dbReference type="PANTHER" id="PTHR46901">
    <property type="entry name" value="GH04942P"/>
    <property type="match status" value="1"/>
</dbReference>
<dbReference type="InterPro" id="IPR045266">
    <property type="entry name" value="DOH_DOMON"/>
</dbReference>
<dbReference type="Gene3D" id="2.10.25.10">
    <property type="entry name" value="Laminin"/>
    <property type="match status" value="1"/>
</dbReference>
<evidence type="ECO:0000313" key="7">
    <source>
        <dbReference type="EMBL" id="ELU07299.1"/>
    </source>
</evidence>
<feature type="compositionally biased region" description="Acidic residues" evidence="2">
    <location>
        <begin position="516"/>
        <end position="556"/>
    </location>
</feature>
<dbReference type="STRING" id="283909.R7UL81"/>
<feature type="compositionally biased region" description="Polar residues" evidence="2">
    <location>
        <begin position="336"/>
        <end position="387"/>
    </location>
</feature>
<accession>R7UL81</accession>
<feature type="compositionally biased region" description="Polar residues" evidence="2">
    <location>
        <begin position="426"/>
        <end position="435"/>
    </location>
</feature>
<evidence type="ECO:0000256" key="2">
    <source>
        <dbReference type="SAM" id="MobiDB-lite"/>
    </source>
</evidence>
<reference evidence="9" key="1">
    <citation type="submission" date="2012-12" db="EMBL/GenBank/DDBJ databases">
        <authorList>
            <person name="Hellsten U."/>
            <person name="Grimwood J."/>
            <person name="Chapman J.A."/>
            <person name="Shapiro H."/>
            <person name="Aerts A."/>
            <person name="Otillar R.P."/>
            <person name="Terry A.Y."/>
            <person name="Boore J.L."/>
            <person name="Simakov O."/>
            <person name="Marletaz F."/>
            <person name="Cho S.-J."/>
            <person name="Edsinger-Gonzales E."/>
            <person name="Havlak P."/>
            <person name="Kuo D.-H."/>
            <person name="Larsson T."/>
            <person name="Lv J."/>
            <person name="Arendt D."/>
            <person name="Savage R."/>
            <person name="Osoegawa K."/>
            <person name="de Jong P."/>
            <person name="Lindberg D.R."/>
            <person name="Seaver E.C."/>
            <person name="Weisblat D.A."/>
            <person name="Putnam N.H."/>
            <person name="Grigoriev I.V."/>
            <person name="Rokhsar D.S."/>
        </authorList>
    </citation>
    <scope>NUCLEOTIDE SEQUENCE</scope>
    <source>
        <strain evidence="9">I ESC-2004</strain>
    </source>
</reference>
<dbReference type="PROSITE" id="PS00022">
    <property type="entry name" value="EGF_1"/>
    <property type="match status" value="1"/>
</dbReference>
<dbReference type="InterPro" id="IPR000742">
    <property type="entry name" value="EGF"/>
</dbReference>
<dbReference type="InterPro" id="IPR005018">
    <property type="entry name" value="DOMON_domain"/>
</dbReference>
<feature type="region of interest" description="Disordered" evidence="2">
    <location>
        <begin position="1105"/>
        <end position="1130"/>
    </location>
</feature>
<evidence type="ECO:0000259" key="6">
    <source>
        <dbReference type="PROSITE" id="PS50836"/>
    </source>
</evidence>
<name>R7UL81_CAPTE</name>
<feature type="domain" description="EGF-like" evidence="5">
    <location>
        <begin position="171"/>
        <end position="211"/>
    </location>
</feature>
<feature type="compositionally biased region" description="Acidic residues" evidence="2">
    <location>
        <begin position="464"/>
        <end position="478"/>
    </location>
</feature>
<dbReference type="Proteomes" id="UP000014760">
    <property type="component" value="Unassembled WGS sequence"/>
</dbReference>
<feature type="domain" description="DOMON" evidence="6">
    <location>
        <begin position="520"/>
        <end position="651"/>
    </location>
</feature>
<comment type="caution">
    <text evidence="1">Lacks conserved residue(s) required for the propagation of feature annotation.</text>
</comment>
<feature type="transmembrane region" description="Helical" evidence="3">
    <location>
        <begin position="1004"/>
        <end position="1026"/>
    </location>
</feature>
<keyword evidence="1" id="KW-0245">EGF-like domain</keyword>
<keyword evidence="1" id="KW-1015">Disulfide bond</keyword>
<evidence type="ECO:0000259" key="5">
    <source>
        <dbReference type="PROSITE" id="PS50026"/>
    </source>
</evidence>
<evidence type="ECO:0000313" key="8">
    <source>
        <dbReference type="EnsemblMetazoa" id="CapteP222245"/>
    </source>
</evidence>
<protein>
    <recommendedName>
        <fullName evidence="10">EGF-like domain-containing protein</fullName>
    </recommendedName>
</protein>
<feature type="region of interest" description="Disordered" evidence="2">
    <location>
        <begin position="333"/>
        <end position="565"/>
    </location>
</feature>
<feature type="disulfide bond" evidence="1">
    <location>
        <begin position="201"/>
        <end position="210"/>
    </location>
</feature>
<keyword evidence="3" id="KW-0472">Membrane</keyword>
<feature type="signal peptide" evidence="4">
    <location>
        <begin position="1"/>
        <end position="22"/>
    </location>
</feature>
<dbReference type="PROSITE" id="PS50026">
    <property type="entry name" value="EGF_3"/>
    <property type="match status" value="1"/>
</dbReference>
<dbReference type="FunCoup" id="R7UL81">
    <property type="interactions" value="28"/>
</dbReference>
<organism evidence="7">
    <name type="scientific">Capitella teleta</name>
    <name type="common">Polychaete worm</name>
    <dbReference type="NCBI Taxonomy" id="283909"/>
    <lineage>
        <taxon>Eukaryota</taxon>
        <taxon>Metazoa</taxon>
        <taxon>Spiralia</taxon>
        <taxon>Lophotrochozoa</taxon>
        <taxon>Annelida</taxon>
        <taxon>Polychaeta</taxon>
        <taxon>Sedentaria</taxon>
        <taxon>Scolecida</taxon>
        <taxon>Capitellidae</taxon>
        <taxon>Capitella</taxon>
    </lineage>
</organism>
<dbReference type="EMBL" id="AMQN01007123">
    <property type="status" value="NOT_ANNOTATED_CDS"/>
    <property type="molecule type" value="Genomic_DNA"/>
</dbReference>
<gene>
    <name evidence="7" type="ORF">CAPTEDRAFT_222245</name>
</gene>
<evidence type="ECO:0000256" key="1">
    <source>
        <dbReference type="PROSITE-ProRule" id="PRU00076"/>
    </source>
</evidence>
<keyword evidence="3" id="KW-0812">Transmembrane</keyword>
<sequence length="1141" mass="125954">MNSNNCKSFLLLILVIVDCSWGHLRLTYPPARKYDLDFLDNARTAAPCGMPSGMGPRTTLLQGSTLNVSWHLAYAHRGGYRLEILEGSTPVHYLTPANQYIGSHDVTILVVCTKDALGVSCAVLLSIITEQHQVKLPDNYTCDSCTIRVRRQASEWGGNYIFWSCADVSIGPDECEDDSDCNHGQCVTASEHSFPQKQCYCQAGWFGLLCEQESSVKSTEFDPILYHKRALDPRVTMYHRVVKETNELEVVMQSNTSGYLALGWRSNICPSRSMIPLENQRKSRPESLRESLLESLRESLLESLRESLLESLRESLLESLRKSLLESLRKSLLESPTGSQLESPRGSQLENPTESQLENPTESQLENPTESQLENPTESQLENPTESQLEKPTESQLENPTESQLENPTESQLENPTESQLEKTTESQLENTTESQLEKTTESQLENPTESQLENPTENPTGEPDGEPDGEPTGEPDGEPNGKPDGEPTGEPDGEPDGEPTGEPDGEPNGKPDGEPTGEPDGEPTGEPDGEPTGEPDGEPTGEPDGEPDEEPDGEPTNEGADPNLHEMDCIDVTIGLAKKNLHQVRDYYTPDRSTPRLDEEYGGTQSLSAAIASQQGDTLTMIFRRKLKATEPSDYSIDQGKNMHVVWARGQTELEYHHSPRSGIETGETSDTEFYGRGEIKYHGHGAHRGYLQADLSADVPEKTSDECRGQFMAPGCTDSVDCAYVAKWTLDEESDIITFDITAKQDVGEWTGIAFSEQPAMENTEVHAAYFGNTGIPYHGWIGSRYAAPQAVDPLYNANAKVSHVDGKIGFVFSRPRTLLNGSDGLSFTDNQCLYFFFPVGGGPIINGIIGKHALRPNISPVPICVKSCFTEKRDEVDVYMGVKLHLDFEFFKDESTWENLDNLIIPQIEDTFKSVPGFKKIKRQQYREGSVIAVIQITGEADRAQFEEDISNAMDAEMEDGALGSLPADKTYTRVFSVQPEEDDLKDEEESSPGKLDEEDIIIIIFATLLGLLFIMVVVVGCIKCRERGIEIGTKRESKKFADVQAAPPPYLKQNYRAQGSQYIGPAAVPTQDSAMKGHEEVVVNVPAASHASFIDNDNNIGKEQLLGPHSSPPDQARSGFDNNGFEAPLRLLNEPRV</sequence>
<feature type="compositionally biased region" description="Acidic residues" evidence="2">
    <location>
        <begin position="488"/>
        <end position="506"/>
    </location>
</feature>
<evidence type="ECO:0008006" key="10">
    <source>
        <dbReference type="Google" id="ProtNLM"/>
    </source>
</evidence>
<reference evidence="7 9" key="2">
    <citation type="journal article" date="2013" name="Nature">
        <title>Insights into bilaterian evolution from three spiralian genomes.</title>
        <authorList>
            <person name="Simakov O."/>
            <person name="Marletaz F."/>
            <person name="Cho S.J."/>
            <person name="Edsinger-Gonzales E."/>
            <person name="Havlak P."/>
            <person name="Hellsten U."/>
            <person name="Kuo D.H."/>
            <person name="Larsson T."/>
            <person name="Lv J."/>
            <person name="Arendt D."/>
            <person name="Savage R."/>
            <person name="Osoegawa K."/>
            <person name="de Jong P."/>
            <person name="Grimwood J."/>
            <person name="Chapman J.A."/>
            <person name="Shapiro H."/>
            <person name="Aerts A."/>
            <person name="Otillar R.P."/>
            <person name="Terry A.Y."/>
            <person name="Boore J.L."/>
            <person name="Grigoriev I.V."/>
            <person name="Lindberg D.R."/>
            <person name="Seaver E.C."/>
            <person name="Weisblat D.A."/>
            <person name="Putnam N.H."/>
            <person name="Rokhsar D.S."/>
        </authorList>
    </citation>
    <scope>NUCLEOTIDE SEQUENCE</scope>
    <source>
        <strain evidence="7 9">I ESC-2004</strain>
    </source>
</reference>
<feature type="chain" id="PRO_5008788107" description="EGF-like domain-containing protein" evidence="4">
    <location>
        <begin position="23"/>
        <end position="1141"/>
    </location>
</feature>
<dbReference type="HOGENOM" id="CLU_269388_0_0_1"/>
<dbReference type="SMART" id="SM00664">
    <property type="entry name" value="DoH"/>
    <property type="match status" value="2"/>
</dbReference>
<feature type="compositionally biased region" description="Polar residues" evidence="2">
    <location>
        <begin position="394"/>
        <end position="419"/>
    </location>
</feature>
<feature type="compositionally biased region" description="Polar residues" evidence="2">
    <location>
        <begin position="442"/>
        <end position="460"/>
    </location>
</feature>
<dbReference type="PROSITE" id="PS50836">
    <property type="entry name" value="DOMON"/>
    <property type="match status" value="2"/>
</dbReference>
<dbReference type="OMA" id="VKDFYQP"/>
<dbReference type="PROSITE" id="PS01186">
    <property type="entry name" value="EGF_2"/>
    <property type="match status" value="1"/>
</dbReference>
<evidence type="ECO:0000256" key="4">
    <source>
        <dbReference type="SAM" id="SignalP"/>
    </source>
</evidence>
<reference evidence="8" key="3">
    <citation type="submission" date="2015-06" db="UniProtKB">
        <authorList>
            <consortium name="EnsemblMetazoa"/>
        </authorList>
    </citation>
    <scope>IDENTIFICATION</scope>
</reference>
<evidence type="ECO:0000313" key="9">
    <source>
        <dbReference type="Proteomes" id="UP000014760"/>
    </source>
</evidence>
<dbReference type="Pfam" id="PF03351">
    <property type="entry name" value="DOMON"/>
    <property type="match status" value="2"/>
</dbReference>
<dbReference type="EnsemblMetazoa" id="CapteT222245">
    <property type="protein sequence ID" value="CapteP222245"/>
    <property type="gene ID" value="CapteG222245"/>
</dbReference>
<proteinExistence type="predicted"/>
<evidence type="ECO:0000256" key="3">
    <source>
        <dbReference type="SAM" id="Phobius"/>
    </source>
</evidence>